<evidence type="ECO:0000313" key="1">
    <source>
        <dbReference type="EMBL" id="ANS05766.1"/>
    </source>
</evidence>
<dbReference type="Proteomes" id="UP000504848">
    <property type="component" value="Segment"/>
</dbReference>
<dbReference type="KEGG" id="vg:76971373"/>
<accession>A0A1B1IWR8</accession>
<name>A0A1B1IWR8_9CAUD</name>
<reference evidence="1 2" key="1">
    <citation type="submission" date="2015-11" db="EMBL/GenBank/DDBJ databases">
        <title>Genomes of Abundant and Widespread Viruses from the Deep Ocean.</title>
        <authorList>
            <person name="Mizuno C.M."/>
            <person name="Ghai R."/>
            <person name="Saghai A."/>
            <person name="Lopez-Garcia P."/>
            <person name="Rodriguez-Valera F."/>
        </authorList>
    </citation>
    <scope>NUCLEOTIDE SEQUENCE [LARGE SCALE GENOMIC DNA]</scope>
</reference>
<sequence>MSNQRMVSRYMEKTHGLSDNLVKAILKKQGKEINQTNVNDEIKKRLIEKNLFRYSKVPKHLRSMH</sequence>
<organism evidence="1 2">
    <name type="scientific">uncultured phage_Deep-GF0-KM16-C193</name>
    <dbReference type="NCBI Taxonomy" id="2740799"/>
    <lineage>
        <taxon>Viruses</taxon>
        <taxon>Duplodnaviria</taxon>
        <taxon>Heunggongvirae</taxon>
        <taxon>Uroviricota</taxon>
        <taxon>Caudoviricetes</taxon>
        <taxon>Autographivirales</taxon>
        <taxon>Stupnyavirus</taxon>
        <taxon>Stupnyavirus KM16C193</taxon>
    </lineage>
</organism>
<dbReference type="EMBL" id="KT997876">
    <property type="protein sequence ID" value="ANS05766.1"/>
    <property type="molecule type" value="Genomic_DNA"/>
</dbReference>
<keyword evidence="2" id="KW-1185">Reference proteome</keyword>
<evidence type="ECO:0000313" key="2">
    <source>
        <dbReference type="Proteomes" id="UP000504848"/>
    </source>
</evidence>
<protein>
    <submittedName>
        <fullName evidence="1">Uncharacterized protein</fullName>
    </submittedName>
</protein>
<dbReference type="GeneID" id="76971373"/>
<dbReference type="RefSeq" id="YP_009811063.1">
    <property type="nucleotide sequence ID" value="NC_048051.1"/>
</dbReference>
<proteinExistence type="predicted"/>